<sequence length="118" mass="13189">MVEDEELSSTCNTTEETDFFDLDSLVLRRSVRRTYMTRSSKNDYYASGSNRIVYRGSVAVDPSSKQIFAFTANRNLLSPDYVPAGSQSTTLPKRTMSTSNVHSSHTHSWGVSHGSRQS</sequence>
<comment type="caution">
    <text evidence="2">The sequence shown here is derived from an EMBL/GenBank/DDBJ whole genome shotgun (WGS) entry which is preliminary data.</text>
</comment>
<gene>
    <name evidence="2" type="ORF">Ciccas_011259</name>
</gene>
<protein>
    <submittedName>
        <fullName evidence="2">Uncharacterized protein</fullName>
    </submittedName>
</protein>
<proteinExistence type="predicted"/>
<feature type="compositionally biased region" description="Low complexity" evidence="1">
    <location>
        <begin position="95"/>
        <end position="108"/>
    </location>
</feature>
<feature type="region of interest" description="Disordered" evidence="1">
    <location>
        <begin position="85"/>
        <end position="118"/>
    </location>
</feature>
<accession>A0ABD2PSK0</accession>
<name>A0ABD2PSK0_9PLAT</name>
<dbReference type="Proteomes" id="UP001626550">
    <property type="component" value="Unassembled WGS sequence"/>
</dbReference>
<organism evidence="2 3">
    <name type="scientific">Cichlidogyrus casuarinus</name>
    <dbReference type="NCBI Taxonomy" id="1844966"/>
    <lineage>
        <taxon>Eukaryota</taxon>
        <taxon>Metazoa</taxon>
        <taxon>Spiralia</taxon>
        <taxon>Lophotrochozoa</taxon>
        <taxon>Platyhelminthes</taxon>
        <taxon>Monogenea</taxon>
        <taxon>Monopisthocotylea</taxon>
        <taxon>Dactylogyridea</taxon>
        <taxon>Ancyrocephalidae</taxon>
        <taxon>Cichlidogyrus</taxon>
    </lineage>
</organism>
<evidence type="ECO:0000313" key="3">
    <source>
        <dbReference type="Proteomes" id="UP001626550"/>
    </source>
</evidence>
<keyword evidence="3" id="KW-1185">Reference proteome</keyword>
<evidence type="ECO:0000313" key="2">
    <source>
        <dbReference type="EMBL" id="KAL3310180.1"/>
    </source>
</evidence>
<dbReference type="EMBL" id="JBJKFK010003172">
    <property type="protein sequence ID" value="KAL3310180.1"/>
    <property type="molecule type" value="Genomic_DNA"/>
</dbReference>
<evidence type="ECO:0000256" key="1">
    <source>
        <dbReference type="SAM" id="MobiDB-lite"/>
    </source>
</evidence>
<reference evidence="2 3" key="1">
    <citation type="submission" date="2024-11" db="EMBL/GenBank/DDBJ databases">
        <title>Adaptive evolution of stress response genes in parasites aligns with host niche diversity.</title>
        <authorList>
            <person name="Hahn C."/>
            <person name="Resl P."/>
        </authorList>
    </citation>
    <scope>NUCLEOTIDE SEQUENCE [LARGE SCALE GENOMIC DNA]</scope>
    <source>
        <strain evidence="2">EGGRZ-B1_66</strain>
        <tissue evidence="2">Body</tissue>
    </source>
</reference>
<dbReference type="AlphaFoldDB" id="A0ABD2PSK0"/>